<evidence type="ECO:0008006" key="4">
    <source>
        <dbReference type="Google" id="ProtNLM"/>
    </source>
</evidence>
<dbReference type="Proteomes" id="UP000827092">
    <property type="component" value="Unassembled WGS sequence"/>
</dbReference>
<comment type="caution">
    <text evidence="2">The sequence shown here is derived from an EMBL/GenBank/DDBJ whole genome shotgun (WGS) entry which is preliminary data.</text>
</comment>
<protein>
    <recommendedName>
        <fullName evidence="4">Secreted protein</fullName>
    </recommendedName>
</protein>
<name>A0AAV6VCS6_9ARAC</name>
<keyword evidence="3" id="KW-1185">Reference proteome</keyword>
<keyword evidence="1" id="KW-0732">Signal</keyword>
<evidence type="ECO:0000313" key="2">
    <source>
        <dbReference type="EMBL" id="KAG8193775.1"/>
    </source>
</evidence>
<evidence type="ECO:0000256" key="1">
    <source>
        <dbReference type="SAM" id="SignalP"/>
    </source>
</evidence>
<feature type="chain" id="PRO_5043428675" description="Secreted protein" evidence="1">
    <location>
        <begin position="17"/>
        <end position="88"/>
    </location>
</feature>
<organism evidence="2 3">
    <name type="scientific">Oedothorax gibbosus</name>
    <dbReference type="NCBI Taxonomy" id="931172"/>
    <lineage>
        <taxon>Eukaryota</taxon>
        <taxon>Metazoa</taxon>
        <taxon>Ecdysozoa</taxon>
        <taxon>Arthropoda</taxon>
        <taxon>Chelicerata</taxon>
        <taxon>Arachnida</taxon>
        <taxon>Araneae</taxon>
        <taxon>Araneomorphae</taxon>
        <taxon>Entelegynae</taxon>
        <taxon>Araneoidea</taxon>
        <taxon>Linyphiidae</taxon>
        <taxon>Erigoninae</taxon>
        <taxon>Oedothorax</taxon>
    </lineage>
</organism>
<evidence type="ECO:0000313" key="3">
    <source>
        <dbReference type="Proteomes" id="UP000827092"/>
    </source>
</evidence>
<feature type="signal peptide" evidence="1">
    <location>
        <begin position="1"/>
        <end position="16"/>
    </location>
</feature>
<sequence>MAGYRFFLIFYFVVRAQPTPRHGGLLIHHKSDEIPGEGWSYRFDTRFPIVSPENSKSKKKRPSAPPLDWPMIPPLAMIKPPLDYWPLL</sequence>
<gene>
    <name evidence="2" type="ORF">JTE90_005069</name>
</gene>
<proteinExistence type="predicted"/>
<dbReference type="EMBL" id="JAFNEN010000115">
    <property type="protein sequence ID" value="KAG8193775.1"/>
    <property type="molecule type" value="Genomic_DNA"/>
</dbReference>
<accession>A0AAV6VCS6</accession>
<dbReference type="AlphaFoldDB" id="A0AAV6VCS6"/>
<reference evidence="2 3" key="1">
    <citation type="journal article" date="2022" name="Nat. Ecol. Evol.">
        <title>A masculinizing supergene underlies an exaggerated male reproductive morph in a spider.</title>
        <authorList>
            <person name="Hendrickx F."/>
            <person name="De Corte Z."/>
            <person name="Sonet G."/>
            <person name="Van Belleghem S.M."/>
            <person name="Kostlbacher S."/>
            <person name="Vangestel C."/>
        </authorList>
    </citation>
    <scope>NUCLEOTIDE SEQUENCE [LARGE SCALE GENOMIC DNA]</scope>
    <source>
        <strain evidence="2">W744_W776</strain>
    </source>
</reference>